<reference evidence="2" key="1">
    <citation type="journal article" date="2015" name="Nature">
        <title>Complex archaea that bridge the gap between prokaryotes and eukaryotes.</title>
        <authorList>
            <person name="Spang A."/>
            <person name="Saw J.H."/>
            <person name="Jorgensen S.L."/>
            <person name="Zaremba-Niedzwiedzka K."/>
            <person name="Martijn J."/>
            <person name="Lind A.E."/>
            <person name="van Eijk R."/>
            <person name="Schleper C."/>
            <person name="Guy L."/>
            <person name="Ettema T.J."/>
        </authorList>
    </citation>
    <scope>NUCLEOTIDE SEQUENCE</scope>
</reference>
<evidence type="ECO:0000256" key="1">
    <source>
        <dbReference type="SAM" id="MobiDB-lite"/>
    </source>
</evidence>
<proteinExistence type="predicted"/>
<dbReference type="AlphaFoldDB" id="A0A0F9RJM0"/>
<name>A0A0F9RJM0_9ZZZZ</name>
<feature type="compositionally biased region" description="Basic and acidic residues" evidence="1">
    <location>
        <begin position="457"/>
        <end position="472"/>
    </location>
</feature>
<organism evidence="2">
    <name type="scientific">marine sediment metagenome</name>
    <dbReference type="NCBI Taxonomy" id="412755"/>
    <lineage>
        <taxon>unclassified sequences</taxon>
        <taxon>metagenomes</taxon>
        <taxon>ecological metagenomes</taxon>
    </lineage>
</organism>
<sequence length="1013" mass="116841">MICSEFIKKKNCLVFIMKELLKNYDVSDNAIKIFREGLGKFPLTLSDIRKNNVKLSPDKITQSIEELIEKKLALQVKPQHSDILPHYLFLPPFSAIINIFSDLSNNTGDLTTKPDKSNTSIKAFQDNLFQDIEEISQDLIEKISAQADNNQSTEILIEVEKNVKKFAQVMLTDVNEIISKLKTTSILNEIDINRVIRGVKEKINESESIISNMFTQFKEIVNDMASPYVIPQVESFKTFIRKLGESIDNRSKEIIQKPTSFPIEKIQSVEKSLYNILTDYLKVNQISTEKFWPIDNLEEIKEIISLLLKKSEKNLTIIIPTIKDFLPLTEFDLDYSEESKIKQPSKTSKLEKPRVPKSKISIKKQKKKEIEEKIALTAKKVKDLKGFELSHDVAEILSTISEINPESVIIENLQGWLNRLLVIRKLLDQNTQYLLLEDIEKWKVEFVKIKKREKEQSDTSSLKEEAPEDKEQSNTSQGLKIKIISTEPHNNKHVQAFYTKDIEYLQCKKNKAIIIDGDNSYLVFGVSEKISKEPYFEITGFITSFKPIIEQAQPTILKIIDEAKPPREIQINQGFNQIIENINEYSGRKIAKKLKNLLNVAFEKDGISLNILEFKLLIGKLEKIYYSLEDDMKGYVIEELKKLNKEFSTLDLEYPPEFRPPNFGEETSEDSEDKIPIEVNEIEPLDPEKVTSLFDLLLEKIDELNGVEIGEQIEKFIEVILKLQGYSQIINWKNKLRNIDSHLETPLKEKIRQDFLVWKNGIINPLMVENASAKEKFHDSTSPQKDYLSEVEEEYISPGLVQSQFQSEDSSSHAGNEEEKIDPKIQMKVEFENIENSFSELTGLEISKKMQNIVDIILETEGYSMALKEIKDWITKLRKNRKQLEEEEKEDFVIFFFKWKEKHLKGDSENLTLEFGVSTSLSDDNGGDVIDEKGKGLSGKIDNLIEDMNKSPGNVLSNKLQDISDIVLRSHGAVAANAIRQWISKLRSIRDILEDDLKEEFLKELETWKEKFS</sequence>
<gene>
    <name evidence="2" type="ORF">LCGC14_0587300</name>
</gene>
<comment type="caution">
    <text evidence="2">The sequence shown here is derived from an EMBL/GenBank/DDBJ whole genome shotgun (WGS) entry which is preliminary data.</text>
</comment>
<accession>A0A0F9RJM0</accession>
<feature type="region of interest" description="Disordered" evidence="1">
    <location>
        <begin position="457"/>
        <end position="478"/>
    </location>
</feature>
<evidence type="ECO:0000313" key="2">
    <source>
        <dbReference type="EMBL" id="KKN54944.1"/>
    </source>
</evidence>
<protein>
    <submittedName>
        <fullName evidence="2">Uncharacterized protein</fullName>
    </submittedName>
</protein>
<dbReference type="EMBL" id="LAZR01000906">
    <property type="protein sequence ID" value="KKN54944.1"/>
    <property type="molecule type" value="Genomic_DNA"/>
</dbReference>